<accession>A0A7X6M7U0</accession>
<dbReference type="AlphaFoldDB" id="A0A7X6M7U0"/>
<keyword evidence="1" id="KW-0732">Signal</keyword>
<evidence type="ECO:0000256" key="1">
    <source>
        <dbReference type="SAM" id="SignalP"/>
    </source>
</evidence>
<dbReference type="Pfam" id="PF11209">
    <property type="entry name" value="LmeA"/>
    <property type="match status" value="1"/>
</dbReference>
<dbReference type="Proteomes" id="UP000553209">
    <property type="component" value="Unassembled WGS sequence"/>
</dbReference>
<dbReference type="InterPro" id="IPR021373">
    <property type="entry name" value="DUF2993"/>
</dbReference>
<proteinExistence type="predicted"/>
<dbReference type="EMBL" id="JAAXPG010000001">
    <property type="protein sequence ID" value="NKY96267.1"/>
    <property type="molecule type" value="Genomic_DNA"/>
</dbReference>
<sequence>MRKFLVVLLILLAVAVVAADIGARGFAQNMVASQLAQRLQMAEEPEVSIEGWAFLPQALGGTYSEVNITAASATMDSITVEQIDVTATEVDAPPADLLNQPTVVAGQLDGSFTVPYSFFNAYLPEGITITTEGGEPRITGELAFPEFGISTSVNAGGEFTVEGDTVTVTPVDVQVGDAPVDLSGMAATMLTFSAQAPQLPFGLTVTEMEATSSGLRVTGTGADVPLMGADAV</sequence>
<evidence type="ECO:0000313" key="2">
    <source>
        <dbReference type="EMBL" id="NKY96267.1"/>
    </source>
</evidence>
<evidence type="ECO:0000313" key="3">
    <source>
        <dbReference type="Proteomes" id="UP000553209"/>
    </source>
</evidence>
<organism evidence="2 3">
    <name type="scientific">Nocardiopsis alborubida</name>
    <dbReference type="NCBI Taxonomy" id="146802"/>
    <lineage>
        <taxon>Bacteria</taxon>
        <taxon>Bacillati</taxon>
        <taxon>Actinomycetota</taxon>
        <taxon>Actinomycetes</taxon>
        <taxon>Streptosporangiales</taxon>
        <taxon>Nocardiopsidaceae</taxon>
        <taxon>Nocardiopsis</taxon>
    </lineage>
</organism>
<feature type="chain" id="PRO_5039313633" evidence="1">
    <location>
        <begin position="19"/>
        <end position="232"/>
    </location>
</feature>
<keyword evidence="3" id="KW-1185">Reference proteome</keyword>
<protein>
    <submittedName>
        <fullName evidence="2">DUF2993 domain-containing protein</fullName>
    </submittedName>
</protein>
<dbReference type="RefSeq" id="WP_061081131.1">
    <property type="nucleotide sequence ID" value="NZ_JAAXPG010000001.1"/>
</dbReference>
<comment type="caution">
    <text evidence="2">The sequence shown here is derived from an EMBL/GenBank/DDBJ whole genome shotgun (WGS) entry which is preliminary data.</text>
</comment>
<reference evidence="2 3" key="1">
    <citation type="submission" date="2020-04" db="EMBL/GenBank/DDBJ databases">
        <title>MicrobeNet Type strains.</title>
        <authorList>
            <person name="Nicholson A.C."/>
        </authorList>
    </citation>
    <scope>NUCLEOTIDE SEQUENCE [LARGE SCALE GENOMIC DNA]</scope>
    <source>
        <strain evidence="2 3">ATCC 23612</strain>
    </source>
</reference>
<feature type="signal peptide" evidence="1">
    <location>
        <begin position="1"/>
        <end position="18"/>
    </location>
</feature>
<name>A0A7X6M7U0_9ACTN</name>
<gene>
    <name evidence="2" type="ORF">HGB44_01050</name>
</gene>